<keyword evidence="5" id="KW-1185">Reference proteome</keyword>
<dbReference type="PANTHER" id="PTHR21337:SF0">
    <property type="entry name" value="PHOSPHO-2-DEHYDRO-3-DEOXYHEPTONATE ALDOLASE"/>
    <property type="match status" value="1"/>
</dbReference>
<comment type="pathway">
    <text evidence="3">Metabolic intermediate biosynthesis; chorismate biosynthesis; chorismate from D-erythrose 4-phosphate and phosphoenolpyruvate: step 1/7.</text>
</comment>
<name>A0ABQ3MAF5_9PSEU</name>
<dbReference type="InterPro" id="IPR002480">
    <property type="entry name" value="DAHP_synth_2"/>
</dbReference>
<gene>
    <name evidence="4" type="primary">rifH</name>
    <name evidence="4" type="ORF">GCM10017790_82530</name>
</gene>
<comment type="similarity">
    <text evidence="1 3">Belongs to the class-II DAHP synthase family.</text>
</comment>
<sequence>MITTTTQETVMIPDAVLEIAAAHQPDWSAPEELAAVRNELHGRPPLVDAHSCHALAGELEFVARGEAVVIQAGDCAELFSDSARHRVQAKASQLHHLCETAESAGVPTVRIGRFAGQFAKPRSCATEVLPDGTEIPVYRGDAVNGLNPTAEARRADPARLLTAYDLTATGLDALFMRQLLLSEGGSGISSMLAPTYISHEALLLDFEHALLRQDKARGGNYASSAHMVWIGERTRQLDHAHLAFAERITNPVGVKIGPNATPEELIAIVDRLATGHGRGRLSLIVRMGAEKIADRLPALVTALGTRAGQVTWLSDPMHGNTKKTTAGQKTRVVTDIEAEVGDFCRILREHRVHPGGLHLEVSPDPVTECVDTTAELTGALRLDRYESACDPRLNPDQAQRVVRHFTKLL</sequence>
<organism evidence="4 5">
    <name type="scientific">Amycolatopsis oliviviridis</name>
    <dbReference type="NCBI Taxonomy" id="1471590"/>
    <lineage>
        <taxon>Bacteria</taxon>
        <taxon>Bacillati</taxon>
        <taxon>Actinomycetota</taxon>
        <taxon>Actinomycetes</taxon>
        <taxon>Pseudonocardiales</taxon>
        <taxon>Pseudonocardiaceae</taxon>
        <taxon>Amycolatopsis</taxon>
    </lineage>
</organism>
<dbReference type="SUPFAM" id="SSF51569">
    <property type="entry name" value="Aldolase"/>
    <property type="match status" value="1"/>
</dbReference>
<dbReference type="Proteomes" id="UP000635387">
    <property type="component" value="Unassembled WGS sequence"/>
</dbReference>
<dbReference type="EC" id="2.5.1.54" evidence="3"/>
<proteinExistence type="inferred from homology"/>
<dbReference type="PANTHER" id="PTHR21337">
    <property type="entry name" value="PHOSPHO-2-DEHYDRO-3-DEOXYHEPTONATE ALDOLASE 1, 2"/>
    <property type="match status" value="1"/>
</dbReference>
<keyword evidence="2 3" id="KW-0808">Transferase</keyword>
<dbReference type="EMBL" id="BNAY01000016">
    <property type="protein sequence ID" value="GHH37750.1"/>
    <property type="molecule type" value="Genomic_DNA"/>
</dbReference>
<keyword evidence="3" id="KW-0057">Aromatic amino acid biosynthesis</keyword>
<evidence type="ECO:0000256" key="1">
    <source>
        <dbReference type="ARBA" id="ARBA00008911"/>
    </source>
</evidence>
<dbReference type="Gene3D" id="3.20.20.70">
    <property type="entry name" value="Aldolase class I"/>
    <property type="match status" value="1"/>
</dbReference>
<comment type="caution">
    <text evidence="4">The sequence shown here is derived from an EMBL/GenBank/DDBJ whole genome shotgun (WGS) entry which is preliminary data.</text>
</comment>
<dbReference type="InterPro" id="IPR013785">
    <property type="entry name" value="Aldolase_TIM"/>
</dbReference>
<dbReference type="Pfam" id="PF01474">
    <property type="entry name" value="DAHP_synth_2"/>
    <property type="match status" value="2"/>
</dbReference>
<evidence type="ECO:0000256" key="2">
    <source>
        <dbReference type="ARBA" id="ARBA00022679"/>
    </source>
</evidence>
<evidence type="ECO:0000313" key="4">
    <source>
        <dbReference type="EMBL" id="GHH37750.1"/>
    </source>
</evidence>
<accession>A0ABQ3MAF5</accession>
<protein>
    <recommendedName>
        <fullName evidence="3">Phospho-2-dehydro-3-deoxyheptonate aldolase</fullName>
        <ecNumber evidence="3">2.5.1.54</ecNumber>
    </recommendedName>
</protein>
<evidence type="ECO:0000313" key="5">
    <source>
        <dbReference type="Proteomes" id="UP000635387"/>
    </source>
</evidence>
<evidence type="ECO:0000256" key="3">
    <source>
        <dbReference type="RuleBase" id="RU363071"/>
    </source>
</evidence>
<keyword evidence="3" id="KW-0028">Amino-acid biosynthesis</keyword>
<comment type="catalytic activity">
    <reaction evidence="3">
        <text>D-erythrose 4-phosphate + phosphoenolpyruvate + H2O = 7-phospho-2-dehydro-3-deoxy-D-arabino-heptonate + phosphate</text>
        <dbReference type="Rhea" id="RHEA:14717"/>
        <dbReference type="ChEBI" id="CHEBI:15377"/>
        <dbReference type="ChEBI" id="CHEBI:16897"/>
        <dbReference type="ChEBI" id="CHEBI:43474"/>
        <dbReference type="ChEBI" id="CHEBI:58394"/>
        <dbReference type="ChEBI" id="CHEBI:58702"/>
        <dbReference type="EC" id="2.5.1.54"/>
    </reaction>
</comment>
<reference evidence="5" key="1">
    <citation type="journal article" date="2019" name="Int. J. Syst. Evol. Microbiol.">
        <title>The Global Catalogue of Microorganisms (GCM) 10K type strain sequencing project: providing services to taxonomists for standard genome sequencing and annotation.</title>
        <authorList>
            <consortium name="The Broad Institute Genomics Platform"/>
            <consortium name="The Broad Institute Genome Sequencing Center for Infectious Disease"/>
            <person name="Wu L."/>
            <person name="Ma J."/>
        </authorList>
    </citation>
    <scope>NUCLEOTIDE SEQUENCE [LARGE SCALE GENOMIC DNA]</scope>
    <source>
        <strain evidence="5">CGMCC 4.7683</strain>
    </source>
</reference>